<dbReference type="PROSITE" id="PS00216">
    <property type="entry name" value="SUGAR_TRANSPORT_1"/>
    <property type="match status" value="1"/>
</dbReference>
<dbReference type="Gene3D" id="1.20.1250.20">
    <property type="entry name" value="MFS general substrate transporter like domains"/>
    <property type="match status" value="2"/>
</dbReference>
<gene>
    <name evidence="9" type="ORF">L207DRAFT_473286</name>
</gene>
<feature type="transmembrane region" description="Helical" evidence="7">
    <location>
        <begin position="234"/>
        <end position="255"/>
    </location>
</feature>
<proteinExistence type="predicted"/>
<name>A0A2J6QX02_HYAVF</name>
<dbReference type="OrthoDB" id="4139357at2759"/>
<feature type="domain" description="Major facilitator superfamily (MFS) profile" evidence="8">
    <location>
        <begin position="30"/>
        <end position="547"/>
    </location>
</feature>
<comment type="subcellular location">
    <subcellularLocation>
        <location evidence="1">Membrane</location>
        <topology evidence="1">Multi-pass membrane protein</topology>
    </subcellularLocation>
</comment>
<dbReference type="InterPro" id="IPR005829">
    <property type="entry name" value="Sugar_transporter_CS"/>
</dbReference>
<feature type="transmembrane region" description="Helical" evidence="7">
    <location>
        <begin position="125"/>
        <end position="148"/>
    </location>
</feature>
<feature type="compositionally biased region" description="Low complexity" evidence="6">
    <location>
        <begin position="1"/>
        <end position="15"/>
    </location>
</feature>
<accession>A0A2J6QX02</accession>
<dbReference type="PANTHER" id="PTHR23501:SF109">
    <property type="entry name" value="MAJOR FACILITATOR SUPERFAMILY (MFS) PROFILE DOMAIN-CONTAINING PROTEIN-RELATED"/>
    <property type="match status" value="1"/>
</dbReference>
<organism evidence="9 10">
    <name type="scientific">Hyaloscypha variabilis (strain UAMH 11265 / GT02V1 / F)</name>
    <name type="common">Meliniomyces variabilis</name>
    <dbReference type="NCBI Taxonomy" id="1149755"/>
    <lineage>
        <taxon>Eukaryota</taxon>
        <taxon>Fungi</taxon>
        <taxon>Dikarya</taxon>
        <taxon>Ascomycota</taxon>
        <taxon>Pezizomycotina</taxon>
        <taxon>Leotiomycetes</taxon>
        <taxon>Helotiales</taxon>
        <taxon>Hyaloscyphaceae</taxon>
        <taxon>Hyaloscypha</taxon>
        <taxon>Hyaloscypha variabilis</taxon>
    </lineage>
</organism>
<dbReference type="InterPro" id="IPR010573">
    <property type="entry name" value="MFS_Str1/Tri12-like"/>
</dbReference>
<evidence type="ECO:0000313" key="9">
    <source>
        <dbReference type="EMBL" id="PMD30800.1"/>
    </source>
</evidence>
<keyword evidence="3 7" id="KW-0812">Transmembrane</keyword>
<feature type="transmembrane region" description="Helical" evidence="7">
    <location>
        <begin position="35"/>
        <end position="61"/>
    </location>
</feature>
<feature type="transmembrane region" description="Helical" evidence="7">
    <location>
        <begin position="369"/>
        <end position="387"/>
    </location>
</feature>
<evidence type="ECO:0000256" key="5">
    <source>
        <dbReference type="ARBA" id="ARBA00023136"/>
    </source>
</evidence>
<dbReference type="AlphaFoldDB" id="A0A2J6QX02"/>
<dbReference type="Pfam" id="PF06609">
    <property type="entry name" value="TRI12"/>
    <property type="match status" value="1"/>
</dbReference>
<evidence type="ECO:0000256" key="4">
    <source>
        <dbReference type="ARBA" id="ARBA00022989"/>
    </source>
</evidence>
<protein>
    <submittedName>
        <fullName evidence="9">Putative efflux pump antibiotic resistance protein</fullName>
    </submittedName>
</protein>
<keyword evidence="5 7" id="KW-0472">Membrane</keyword>
<feature type="region of interest" description="Disordered" evidence="6">
    <location>
        <begin position="1"/>
        <end position="26"/>
    </location>
</feature>
<keyword evidence="10" id="KW-1185">Reference proteome</keyword>
<feature type="transmembrane region" description="Helical" evidence="7">
    <location>
        <begin position="339"/>
        <end position="357"/>
    </location>
</feature>
<dbReference type="PANTHER" id="PTHR23501">
    <property type="entry name" value="MAJOR FACILITATOR SUPERFAMILY"/>
    <property type="match status" value="1"/>
</dbReference>
<evidence type="ECO:0000256" key="3">
    <source>
        <dbReference type="ARBA" id="ARBA00022692"/>
    </source>
</evidence>
<dbReference type="InterPro" id="IPR020846">
    <property type="entry name" value="MFS_dom"/>
</dbReference>
<evidence type="ECO:0000256" key="2">
    <source>
        <dbReference type="ARBA" id="ARBA00022448"/>
    </source>
</evidence>
<evidence type="ECO:0000256" key="1">
    <source>
        <dbReference type="ARBA" id="ARBA00004141"/>
    </source>
</evidence>
<feature type="transmembrane region" description="Helical" evidence="7">
    <location>
        <begin position="102"/>
        <end position="119"/>
    </location>
</feature>
<dbReference type="Proteomes" id="UP000235786">
    <property type="component" value="Unassembled WGS sequence"/>
</dbReference>
<sequence>MSGQEQEVSSSNSQNDAVAPPQSEDPTEKVSISTIMAIVFMGLSYVPAVACGLVLVVGILAQIGQALDDMDNIGWIPGGWSVASAVSFAIAGGLSDIFGRRYVLIWGQVMVLIGAIVGATAQTTLIVACGSTIIGFGAGVIFVSYPGITELLPNKYRGIGLGWTEFCMNIPWAGFSVLIANELALNASWRWCYYIAIIYSVPVIVGTAIFYFPPSHPRHDYDKSRWQEFKELDFIGLALFTIGLTVFLVGLTYLGKSSYSVALVAACVTIGALIFIGSFIYDFTIPKNPIFPYHLFAMFKEFTVHLIILFIAGMIWQAVATLAPQATLYMYTNKPVDIGITQIPCNLSGVIGGWILPSLVHKIKHVRQQIILALVIQAVFTACYAAVIPEHKYAWMIFQMFGQCCFTWVTSLAYIASGLFVPQEELGVSAGLIGTFRSAGGSVGNAIFSTIATSITNKQLGTRIAAAAIGAGYPPAGVGVLIPAVIQNAVGVPFAFAKTNATAAVIEATGAAFKESYAYAFRRVFLATLPFGIIGLIAAFFVKDPSHLLNNHIAIHQERDVLTGQRFNPEELEQLEHRSEAVDAKQG</sequence>
<dbReference type="SUPFAM" id="SSF103473">
    <property type="entry name" value="MFS general substrate transporter"/>
    <property type="match status" value="1"/>
</dbReference>
<reference evidence="9 10" key="1">
    <citation type="submission" date="2016-04" db="EMBL/GenBank/DDBJ databases">
        <title>A degradative enzymes factory behind the ericoid mycorrhizal symbiosis.</title>
        <authorList>
            <consortium name="DOE Joint Genome Institute"/>
            <person name="Martino E."/>
            <person name="Morin E."/>
            <person name="Grelet G."/>
            <person name="Kuo A."/>
            <person name="Kohler A."/>
            <person name="Daghino S."/>
            <person name="Barry K."/>
            <person name="Choi C."/>
            <person name="Cichocki N."/>
            <person name="Clum A."/>
            <person name="Copeland A."/>
            <person name="Hainaut M."/>
            <person name="Haridas S."/>
            <person name="Labutti K."/>
            <person name="Lindquist E."/>
            <person name="Lipzen A."/>
            <person name="Khouja H.-R."/>
            <person name="Murat C."/>
            <person name="Ohm R."/>
            <person name="Olson A."/>
            <person name="Spatafora J."/>
            <person name="Veneault-Fourrey C."/>
            <person name="Henrissat B."/>
            <person name="Grigoriev I."/>
            <person name="Martin F."/>
            <person name="Perotto S."/>
        </authorList>
    </citation>
    <scope>NUCLEOTIDE SEQUENCE [LARGE SCALE GENOMIC DNA]</scope>
    <source>
        <strain evidence="9 10">F</strain>
    </source>
</reference>
<feature type="transmembrane region" description="Helical" evidence="7">
    <location>
        <begin position="193"/>
        <end position="213"/>
    </location>
</feature>
<feature type="transmembrane region" description="Helical" evidence="7">
    <location>
        <begin position="160"/>
        <end position="181"/>
    </location>
</feature>
<evidence type="ECO:0000259" key="8">
    <source>
        <dbReference type="PROSITE" id="PS50850"/>
    </source>
</evidence>
<evidence type="ECO:0000256" key="7">
    <source>
        <dbReference type="SAM" id="Phobius"/>
    </source>
</evidence>
<feature type="transmembrane region" description="Helical" evidence="7">
    <location>
        <begin position="73"/>
        <end position="95"/>
    </location>
</feature>
<evidence type="ECO:0000313" key="10">
    <source>
        <dbReference type="Proteomes" id="UP000235786"/>
    </source>
</evidence>
<dbReference type="EMBL" id="KZ613965">
    <property type="protein sequence ID" value="PMD30800.1"/>
    <property type="molecule type" value="Genomic_DNA"/>
</dbReference>
<evidence type="ECO:0000256" key="6">
    <source>
        <dbReference type="SAM" id="MobiDB-lite"/>
    </source>
</evidence>
<dbReference type="GO" id="GO:0022857">
    <property type="term" value="F:transmembrane transporter activity"/>
    <property type="evidence" value="ECO:0007669"/>
    <property type="project" value="InterPro"/>
</dbReference>
<feature type="transmembrane region" description="Helical" evidence="7">
    <location>
        <begin position="393"/>
        <end position="416"/>
    </location>
</feature>
<feature type="transmembrane region" description="Helical" evidence="7">
    <location>
        <begin position="261"/>
        <end position="281"/>
    </location>
</feature>
<dbReference type="GO" id="GO:0005886">
    <property type="term" value="C:plasma membrane"/>
    <property type="evidence" value="ECO:0007669"/>
    <property type="project" value="TreeGrafter"/>
</dbReference>
<dbReference type="InterPro" id="IPR036259">
    <property type="entry name" value="MFS_trans_sf"/>
</dbReference>
<feature type="transmembrane region" description="Helical" evidence="7">
    <location>
        <begin position="302"/>
        <end position="319"/>
    </location>
</feature>
<keyword evidence="4 7" id="KW-1133">Transmembrane helix</keyword>
<dbReference type="PROSITE" id="PS50850">
    <property type="entry name" value="MFS"/>
    <property type="match status" value="1"/>
</dbReference>
<keyword evidence="2" id="KW-0813">Transport</keyword>
<feature type="transmembrane region" description="Helical" evidence="7">
    <location>
        <begin position="524"/>
        <end position="542"/>
    </location>
</feature>